<feature type="domain" description="ABC3 transporter permease C-terminal" evidence="8">
    <location>
        <begin position="663"/>
        <end position="776"/>
    </location>
</feature>
<feature type="transmembrane region" description="Helical" evidence="7">
    <location>
        <begin position="357"/>
        <end position="376"/>
    </location>
</feature>
<evidence type="ECO:0000256" key="2">
    <source>
        <dbReference type="ARBA" id="ARBA00022475"/>
    </source>
</evidence>
<reference evidence="10" key="1">
    <citation type="submission" date="2017-11" db="EMBL/GenBank/DDBJ databases">
        <title>Complete Genome Sequence of Kyrpidia sp. Strain EA-1, a thermophilic, hydrogen-oxidizing Bacterium, isolated from the Azores.</title>
        <authorList>
            <person name="Reiner J.E."/>
            <person name="Lapp C.J."/>
            <person name="Bunk B."/>
            <person name="Gescher J."/>
        </authorList>
    </citation>
    <scope>NUCLEOTIDE SEQUENCE [LARGE SCALE GENOMIC DNA]</scope>
    <source>
        <strain evidence="10">EA-1</strain>
    </source>
</reference>
<feature type="domain" description="ABC3 transporter permease C-terminal" evidence="8">
    <location>
        <begin position="268"/>
        <end position="387"/>
    </location>
</feature>
<evidence type="ECO:0000259" key="8">
    <source>
        <dbReference type="Pfam" id="PF02687"/>
    </source>
</evidence>
<proteinExistence type="inferred from homology"/>
<evidence type="ECO:0000313" key="9">
    <source>
        <dbReference type="EMBL" id="ATY86356.1"/>
    </source>
</evidence>
<keyword evidence="2" id="KW-1003">Cell membrane</keyword>
<dbReference type="GO" id="GO:0005886">
    <property type="term" value="C:plasma membrane"/>
    <property type="evidence" value="ECO:0007669"/>
    <property type="project" value="UniProtKB-SubCell"/>
</dbReference>
<keyword evidence="4 7" id="KW-1133">Transmembrane helix</keyword>
<dbReference type="PANTHER" id="PTHR30572:SF4">
    <property type="entry name" value="ABC TRANSPORTER PERMEASE YTRF"/>
    <property type="match status" value="1"/>
</dbReference>
<sequence>MLGKKMWRDVWENKTAYLACIAVIVIGLATYTSMLMARDNLLAARESFYREYRFADGFARVRAMPLSQVDRLREIPGIGEVQGRLVEDVRVWTANPADNVYLRLISYDTQNPRSLNAVKLSQGSFPGERDEAMVVAYKFLAANGLSPGDSLTVIIEGKKVELKIAGAGQSPEYIYAMKDAQNIFPDPRTFEVAYVPYPVMESLFGQKGLINDVAFTLKQGYAFDDVSPYVRTELERYGLETLYPRKDQPSDAILSQELEQLNKVSRSVPLLFLTISSIILYIMLKRLVDSQRGLIGIMKAFGYRNEEVLRHYLSYGLIVGVAGGILGGLLGAALSASMTAIYREYFSLPGLTGRFSWEYVLSGVMAAVGFSLFAAFQGAKGVLKLQPVEAMRPPVPVFNRRFWMEKIPGFWTAFTVQGRMAVRNIARNKGRSFFTWIGTVFTFTIMAVLWSLTSAEDFMVMEQFTKVQKYDVKISFSKPLPADPAARELQRAGGVKRAEPLAEVPMSLEYEYRKKDVVALALEPDSQLFTPLDKAGNPVRIPADGMVLSAQIADSLGAGVGDVIRVESPWAKELPVFVRVAEVVPQYLGSNVYMNREAMFRLLGQQEAATSVLAAVDPGSVAGLKDAFAEARWVSTIEDKRQMIEKYQQLMASYSSMIWVMDLMAVVTGFAVVYNSSVISLAERKRELASLRVLGLRSREVTEVISLEQWLLAVAGIAGGVPLTYGVNWAISRSLSSDLYSIPALTPLSALFLALAGTVLAVWLAQSWVAWKVAKLDIVGVLKERE</sequence>
<organism evidence="9 10">
    <name type="scientific">Kyrpidia spormannii</name>
    <dbReference type="NCBI Taxonomy" id="2055160"/>
    <lineage>
        <taxon>Bacteria</taxon>
        <taxon>Bacillati</taxon>
        <taxon>Bacillota</taxon>
        <taxon>Bacilli</taxon>
        <taxon>Bacillales</taxon>
        <taxon>Alicyclobacillaceae</taxon>
        <taxon>Kyrpidia</taxon>
    </lineage>
</organism>
<comment type="similarity">
    <text evidence="6">Belongs to the ABC-4 integral membrane protein family.</text>
</comment>
<dbReference type="EMBL" id="CP024955">
    <property type="protein sequence ID" value="ATY86356.1"/>
    <property type="molecule type" value="Genomic_DNA"/>
</dbReference>
<dbReference type="GO" id="GO:0022857">
    <property type="term" value="F:transmembrane transporter activity"/>
    <property type="evidence" value="ECO:0007669"/>
    <property type="project" value="TreeGrafter"/>
</dbReference>
<name>A0A2K8NAJ6_9BACL</name>
<dbReference type="AlphaFoldDB" id="A0A2K8NAJ6"/>
<feature type="transmembrane region" description="Helical" evidence="7">
    <location>
        <begin position="710"/>
        <end position="731"/>
    </location>
</feature>
<keyword evidence="10" id="KW-1185">Reference proteome</keyword>
<evidence type="ECO:0000256" key="5">
    <source>
        <dbReference type="ARBA" id="ARBA00023136"/>
    </source>
</evidence>
<keyword evidence="5 7" id="KW-0472">Membrane</keyword>
<feature type="transmembrane region" description="Helical" evidence="7">
    <location>
        <begin position="433"/>
        <end position="452"/>
    </location>
</feature>
<dbReference type="Pfam" id="PF02687">
    <property type="entry name" value="FtsX"/>
    <property type="match status" value="2"/>
</dbReference>
<dbReference type="Proteomes" id="UP000231932">
    <property type="component" value="Chromosome"/>
</dbReference>
<protein>
    <recommendedName>
        <fullName evidence="8">ABC3 transporter permease C-terminal domain-containing protein</fullName>
    </recommendedName>
</protein>
<feature type="transmembrane region" description="Helical" evidence="7">
    <location>
        <begin position="650"/>
        <end position="674"/>
    </location>
</feature>
<dbReference type="OrthoDB" id="5137249at2"/>
<evidence type="ECO:0000256" key="4">
    <source>
        <dbReference type="ARBA" id="ARBA00022989"/>
    </source>
</evidence>
<feature type="transmembrane region" description="Helical" evidence="7">
    <location>
        <begin position="312"/>
        <end position="336"/>
    </location>
</feature>
<evidence type="ECO:0000313" key="10">
    <source>
        <dbReference type="Proteomes" id="UP000231932"/>
    </source>
</evidence>
<dbReference type="PANTHER" id="PTHR30572">
    <property type="entry name" value="MEMBRANE COMPONENT OF TRANSPORTER-RELATED"/>
    <property type="match status" value="1"/>
</dbReference>
<keyword evidence="3 7" id="KW-0812">Transmembrane</keyword>
<evidence type="ECO:0000256" key="1">
    <source>
        <dbReference type="ARBA" id="ARBA00004651"/>
    </source>
</evidence>
<gene>
    <name evidence="9" type="ORF">CVV65_01420</name>
</gene>
<comment type="subcellular location">
    <subcellularLocation>
        <location evidence="1">Cell membrane</location>
        <topology evidence="1">Multi-pass membrane protein</topology>
    </subcellularLocation>
</comment>
<accession>A0A2K8NAJ6</accession>
<feature type="transmembrane region" description="Helical" evidence="7">
    <location>
        <begin position="743"/>
        <end position="765"/>
    </location>
</feature>
<dbReference type="KEGG" id="kyr:CVV65_01420"/>
<evidence type="ECO:0000256" key="3">
    <source>
        <dbReference type="ARBA" id="ARBA00022692"/>
    </source>
</evidence>
<dbReference type="InterPro" id="IPR050250">
    <property type="entry name" value="Macrolide_Exporter_MacB"/>
</dbReference>
<dbReference type="InterPro" id="IPR003838">
    <property type="entry name" value="ABC3_permease_C"/>
</dbReference>
<evidence type="ECO:0000256" key="6">
    <source>
        <dbReference type="ARBA" id="ARBA00038076"/>
    </source>
</evidence>
<feature type="transmembrane region" description="Helical" evidence="7">
    <location>
        <begin position="16"/>
        <end position="37"/>
    </location>
</feature>
<evidence type="ECO:0000256" key="7">
    <source>
        <dbReference type="SAM" id="Phobius"/>
    </source>
</evidence>